<dbReference type="PANTHER" id="PTHR24220">
    <property type="entry name" value="IMPORT ATP-BINDING PROTEIN"/>
    <property type="match status" value="1"/>
</dbReference>
<proteinExistence type="predicted"/>
<keyword evidence="6" id="KW-1185">Reference proteome</keyword>
<organism evidence="5 6">
    <name type="scientific">Lederbergia ruris</name>
    <dbReference type="NCBI Taxonomy" id="217495"/>
    <lineage>
        <taxon>Bacteria</taxon>
        <taxon>Bacillati</taxon>
        <taxon>Bacillota</taxon>
        <taxon>Bacilli</taxon>
        <taxon>Bacillales</taxon>
        <taxon>Bacillaceae</taxon>
        <taxon>Lederbergia</taxon>
    </lineage>
</organism>
<evidence type="ECO:0000313" key="5">
    <source>
        <dbReference type="EMBL" id="GIN56144.1"/>
    </source>
</evidence>
<dbReference type="InterPro" id="IPR015854">
    <property type="entry name" value="ABC_transpr_LolD-like"/>
</dbReference>
<dbReference type="Gene3D" id="3.40.50.300">
    <property type="entry name" value="P-loop containing nucleotide triphosphate hydrolases"/>
    <property type="match status" value="1"/>
</dbReference>
<dbReference type="InterPro" id="IPR017871">
    <property type="entry name" value="ABC_transporter-like_CS"/>
</dbReference>
<name>A0ABQ4KFD0_9BACI</name>
<dbReference type="Proteomes" id="UP000679950">
    <property type="component" value="Unassembled WGS sequence"/>
</dbReference>
<accession>A0ABQ4KFD0</accession>
<reference evidence="5 6" key="1">
    <citation type="submission" date="2021-03" db="EMBL/GenBank/DDBJ databases">
        <title>Antimicrobial resistance genes in bacteria isolated from Japanese honey, and their potential for conferring macrolide and lincosamide resistance in the American foulbrood pathogen Paenibacillus larvae.</title>
        <authorList>
            <person name="Okamoto M."/>
            <person name="Kumagai M."/>
            <person name="Kanamori H."/>
            <person name="Takamatsu D."/>
        </authorList>
    </citation>
    <scope>NUCLEOTIDE SEQUENCE [LARGE SCALE GENOMIC DNA]</scope>
    <source>
        <strain evidence="5 6">J8TS2</strain>
    </source>
</reference>
<evidence type="ECO:0000259" key="4">
    <source>
        <dbReference type="PROSITE" id="PS50893"/>
    </source>
</evidence>
<dbReference type="GO" id="GO:0005524">
    <property type="term" value="F:ATP binding"/>
    <property type="evidence" value="ECO:0007669"/>
    <property type="project" value="UniProtKB-KW"/>
</dbReference>
<dbReference type="InterPro" id="IPR017911">
    <property type="entry name" value="MacB-like_ATP-bd"/>
</dbReference>
<keyword evidence="2" id="KW-0547">Nucleotide-binding</keyword>
<dbReference type="SUPFAM" id="SSF52540">
    <property type="entry name" value="P-loop containing nucleoside triphosphate hydrolases"/>
    <property type="match status" value="1"/>
</dbReference>
<evidence type="ECO:0000256" key="2">
    <source>
        <dbReference type="ARBA" id="ARBA00022741"/>
    </source>
</evidence>
<feature type="domain" description="ABC transporter" evidence="4">
    <location>
        <begin position="6"/>
        <end position="247"/>
    </location>
</feature>
<dbReference type="PROSITE" id="PS00211">
    <property type="entry name" value="ABC_TRANSPORTER_1"/>
    <property type="match status" value="1"/>
</dbReference>
<evidence type="ECO:0000313" key="6">
    <source>
        <dbReference type="Proteomes" id="UP000679950"/>
    </source>
</evidence>
<gene>
    <name evidence="5" type="ORF">J8TS2_04630</name>
</gene>
<dbReference type="Pfam" id="PF00005">
    <property type="entry name" value="ABC_tran"/>
    <property type="match status" value="1"/>
</dbReference>
<keyword evidence="1" id="KW-0813">Transport</keyword>
<dbReference type="PROSITE" id="PS50893">
    <property type="entry name" value="ABC_TRANSPORTER_2"/>
    <property type="match status" value="1"/>
</dbReference>
<evidence type="ECO:0000256" key="1">
    <source>
        <dbReference type="ARBA" id="ARBA00022448"/>
    </source>
</evidence>
<evidence type="ECO:0000256" key="3">
    <source>
        <dbReference type="ARBA" id="ARBA00022840"/>
    </source>
</evidence>
<dbReference type="InterPro" id="IPR003593">
    <property type="entry name" value="AAA+_ATPase"/>
</dbReference>
<dbReference type="SMART" id="SM00382">
    <property type="entry name" value="AAA"/>
    <property type="match status" value="1"/>
</dbReference>
<dbReference type="EMBL" id="BORB01000002">
    <property type="protein sequence ID" value="GIN56144.1"/>
    <property type="molecule type" value="Genomic_DNA"/>
</dbReference>
<dbReference type="PANTHER" id="PTHR24220:SF86">
    <property type="entry name" value="ABC TRANSPORTER ABCH.1"/>
    <property type="match status" value="1"/>
</dbReference>
<dbReference type="InterPro" id="IPR003439">
    <property type="entry name" value="ABC_transporter-like_ATP-bd"/>
</dbReference>
<dbReference type="CDD" id="cd03255">
    <property type="entry name" value="ABC_MJ0796_LolCDE_FtsE"/>
    <property type="match status" value="1"/>
</dbReference>
<dbReference type="InterPro" id="IPR027417">
    <property type="entry name" value="P-loop_NTPase"/>
</dbReference>
<sequence>MTESFLKISNLSKTFELGKNHVVALRSVDFQVQQGEFVAIMGPSGSGKSTLMHILGGMERSSDGTIYFEGKNVNHLLFNEPHSTRFRREKMGFIFQSFNLLHGITAEDNVALPLVLAGVKKKEIVQRTKQLLEFVGLYERRKHFPSQLSGGQQQRIAIARALIHRPALLIADEPTGNLDSNTTDEVLQLFEQMQEDYGQTILFVTHEPTVAARADRIIYIKDGSIEQEWRQHAQFEDEQQRLKSVLDQLAVK</sequence>
<protein>
    <submittedName>
        <fullName evidence="5">ABC transporter ATP-binding protein</fullName>
    </submittedName>
</protein>
<dbReference type="RefSeq" id="WP_212965292.1">
    <property type="nucleotide sequence ID" value="NZ_BORB01000002.1"/>
</dbReference>
<comment type="caution">
    <text evidence="5">The sequence shown here is derived from an EMBL/GenBank/DDBJ whole genome shotgun (WGS) entry which is preliminary data.</text>
</comment>
<keyword evidence="3 5" id="KW-0067">ATP-binding</keyword>